<accession>A0ABU8L6V2</accession>
<evidence type="ECO:0008006" key="3">
    <source>
        <dbReference type="Google" id="ProtNLM"/>
    </source>
</evidence>
<sequence>MSSFYPSAGAAVATVKRTILDTAAAALTAAGESEVDIGMGFVWPPKWQDSVSVGAVRESPTDGTIGMQRRQHVDIRQDVAITVQRETGSEEEVHDRAYHLLDVIDAAIRTDPTLGGAVLWCYSDEVASDGITDESDAGWGRICALSVTFVSRAMITRPA</sequence>
<comment type="caution">
    <text evidence="1">The sequence shown here is derived from an EMBL/GenBank/DDBJ whole genome shotgun (WGS) entry which is preliminary data.</text>
</comment>
<evidence type="ECO:0000313" key="1">
    <source>
        <dbReference type="EMBL" id="MEJ1087052.1"/>
    </source>
</evidence>
<organism evidence="1 2">
    <name type="scientific">Microbacterium bandirmense</name>
    <dbReference type="NCBI Taxonomy" id="3122050"/>
    <lineage>
        <taxon>Bacteria</taxon>
        <taxon>Bacillati</taxon>
        <taxon>Actinomycetota</taxon>
        <taxon>Actinomycetes</taxon>
        <taxon>Micrococcales</taxon>
        <taxon>Microbacteriaceae</taxon>
        <taxon>Microbacterium</taxon>
    </lineage>
</organism>
<dbReference type="RefSeq" id="WP_337330725.1">
    <property type="nucleotide sequence ID" value="NZ_JBBDGM010000001.1"/>
</dbReference>
<keyword evidence="2" id="KW-1185">Reference proteome</keyword>
<reference evidence="1 2" key="1">
    <citation type="submission" date="2024-02" db="EMBL/GenBank/DDBJ databases">
        <authorList>
            <person name="Saticioglu I.B."/>
        </authorList>
    </citation>
    <scope>NUCLEOTIDE SEQUENCE [LARGE SCALE GENOMIC DNA]</scope>
    <source>
        <strain evidence="1 2">Mu-80</strain>
    </source>
</reference>
<protein>
    <recommendedName>
        <fullName evidence="3">DUF3168 domain-containing protein</fullName>
    </recommendedName>
</protein>
<dbReference type="EMBL" id="JBBDGM010000001">
    <property type="protein sequence ID" value="MEJ1087052.1"/>
    <property type="molecule type" value="Genomic_DNA"/>
</dbReference>
<proteinExistence type="predicted"/>
<name>A0ABU8L6V2_9MICO</name>
<evidence type="ECO:0000313" key="2">
    <source>
        <dbReference type="Proteomes" id="UP001371224"/>
    </source>
</evidence>
<dbReference type="Proteomes" id="UP001371224">
    <property type="component" value="Unassembled WGS sequence"/>
</dbReference>
<gene>
    <name evidence="1" type="ORF">WDU99_01830</name>
</gene>